<evidence type="ECO:0000313" key="5">
    <source>
        <dbReference type="EMBL" id="SFJ24051.1"/>
    </source>
</evidence>
<reference evidence="4" key="2">
    <citation type="submission" date="2023-07" db="EMBL/GenBank/DDBJ databases">
        <title>Genome content predicts the carbon catabolic preferences of heterotrophic bacteria.</title>
        <authorList>
            <person name="Gralka M."/>
        </authorList>
    </citation>
    <scope>NUCLEOTIDE SEQUENCE</scope>
    <source>
        <strain evidence="4">I2M02</strain>
    </source>
</reference>
<dbReference type="Pfam" id="PF07228">
    <property type="entry name" value="SpoIIE"/>
    <property type="match status" value="1"/>
</dbReference>
<evidence type="ECO:0000256" key="1">
    <source>
        <dbReference type="ARBA" id="ARBA00022801"/>
    </source>
</evidence>
<dbReference type="SUPFAM" id="SSF52172">
    <property type="entry name" value="CheY-like"/>
    <property type="match status" value="1"/>
</dbReference>
<evidence type="ECO:0000313" key="6">
    <source>
        <dbReference type="Proteomes" id="UP000183299"/>
    </source>
</evidence>
<dbReference type="PROSITE" id="PS50110">
    <property type="entry name" value="RESPONSE_REGULATORY"/>
    <property type="match status" value="1"/>
</dbReference>
<evidence type="ECO:0000256" key="2">
    <source>
        <dbReference type="PROSITE-ProRule" id="PRU00169"/>
    </source>
</evidence>
<dbReference type="RefSeq" id="WP_066603872.1">
    <property type="nucleotide sequence ID" value="NZ_FORY01000003.1"/>
</dbReference>
<dbReference type="Proteomes" id="UP001169823">
    <property type="component" value="Unassembled WGS sequence"/>
</dbReference>
<proteinExistence type="predicted"/>
<dbReference type="OrthoDB" id="9800897at2"/>
<dbReference type="GO" id="GO:0000160">
    <property type="term" value="P:phosphorelay signal transduction system"/>
    <property type="evidence" value="ECO:0007669"/>
    <property type="project" value="InterPro"/>
</dbReference>
<dbReference type="STRING" id="576117.SAMN04488138_10334"/>
<dbReference type="PANTHER" id="PTHR43156:SF2">
    <property type="entry name" value="STAGE II SPORULATION PROTEIN E"/>
    <property type="match status" value="1"/>
</dbReference>
<dbReference type="InterPro" id="IPR011006">
    <property type="entry name" value="CheY-like_superfamily"/>
</dbReference>
<feature type="domain" description="Response regulatory" evidence="3">
    <location>
        <begin position="6"/>
        <end position="122"/>
    </location>
</feature>
<dbReference type="SMART" id="SM00331">
    <property type="entry name" value="PP2C_SIG"/>
    <property type="match status" value="1"/>
</dbReference>
<evidence type="ECO:0000313" key="4">
    <source>
        <dbReference type="EMBL" id="MDO6457936.1"/>
    </source>
</evidence>
<dbReference type="InterPro" id="IPR001932">
    <property type="entry name" value="PPM-type_phosphatase-like_dom"/>
</dbReference>
<dbReference type="Proteomes" id="UP000183299">
    <property type="component" value="Unassembled WGS sequence"/>
</dbReference>
<sequence>MIDPLDIVIAEDDFIQRSYLTQVLKHLGYNVLPAEDGKGALDLLKSSKAQILITDLQMPEMNGIELTRAVREAELGHYVHIIMLTGGSHKKASEDALEAGVDDFMTKGDDPTRLKARIRVASRLARHAWDQAEQHRILKEANDRIQKDMKAAADAQRQLLPDIRRSMQGISIASVFEPSAVVSGDMFGCLSLTENKLGVYAVDVSGHGIHASLLSVAIGHLITPEFFTNTAFDASGAPDPAALVANLNTRFSAADNDDYFTMFCAVIDTDTGHMEYCQAGYPSPTYVASDGTARLVGEGGFPVGMFDHFTYDNDAMTFDEGDVLVLCSDAATEAETPQGEPFGKDRLNALVGENHLTDICKIPEIIAEQLHTWREGHALEDDLTVLALRRKQTQ</sequence>
<dbReference type="GeneID" id="98664138"/>
<dbReference type="EMBL" id="JAUOPJ010000010">
    <property type="protein sequence ID" value="MDO6457936.1"/>
    <property type="molecule type" value="Genomic_DNA"/>
</dbReference>
<organism evidence="5 6">
    <name type="scientific">Celeribacter halophilus</name>
    <dbReference type="NCBI Taxonomy" id="576117"/>
    <lineage>
        <taxon>Bacteria</taxon>
        <taxon>Pseudomonadati</taxon>
        <taxon>Pseudomonadota</taxon>
        <taxon>Alphaproteobacteria</taxon>
        <taxon>Rhodobacterales</taxon>
        <taxon>Roseobacteraceae</taxon>
        <taxon>Celeribacter</taxon>
    </lineage>
</organism>
<keyword evidence="6" id="KW-1185">Reference proteome</keyword>
<dbReference type="PANTHER" id="PTHR43156">
    <property type="entry name" value="STAGE II SPORULATION PROTEIN E-RELATED"/>
    <property type="match status" value="1"/>
</dbReference>
<dbReference type="EMBL" id="FORY01000003">
    <property type="protein sequence ID" value="SFJ24051.1"/>
    <property type="molecule type" value="Genomic_DNA"/>
</dbReference>
<feature type="modified residue" description="4-aspartylphosphate" evidence="2">
    <location>
        <position position="55"/>
    </location>
</feature>
<keyword evidence="2" id="KW-0597">Phosphoprotein</keyword>
<dbReference type="InterPro" id="IPR036457">
    <property type="entry name" value="PPM-type-like_dom_sf"/>
</dbReference>
<dbReference type="Gene3D" id="3.60.40.10">
    <property type="entry name" value="PPM-type phosphatase domain"/>
    <property type="match status" value="1"/>
</dbReference>
<dbReference type="SMART" id="SM00448">
    <property type="entry name" value="REC"/>
    <property type="match status" value="1"/>
</dbReference>
<accession>A0A1I3PS14</accession>
<dbReference type="AlphaFoldDB" id="A0A1I3PS14"/>
<dbReference type="Gene3D" id="3.40.50.2300">
    <property type="match status" value="1"/>
</dbReference>
<keyword evidence="1" id="KW-0378">Hydrolase</keyword>
<protein>
    <submittedName>
        <fullName evidence="5">Response regulator receiver domain-containing protein</fullName>
    </submittedName>
    <submittedName>
        <fullName evidence="4">SpoIIE family protein phosphatase</fullName>
    </submittedName>
</protein>
<name>A0A1I3PS14_9RHOB</name>
<gene>
    <name evidence="4" type="ORF">Q4494_12660</name>
    <name evidence="5" type="ORF">SAMN04488138_10334</name>
</gene>
<dbReference type="Pfam" id="PF00072">
    <property type="entry name" value="Response_reg"/>
    <property type="match status" value="1"/>
</dbReference>
<dbReference type="InterPro" id="IPR001789">
    <property type="entry name" value="Sig_transdc_resp-reg_receiver"/>
</dbReference>
<evidence type="ECO:0000259" key="3">
    <source>
        <dbReference type="PROSITE" id="PS50110"/>
    </source>
</evidence>
<reference evidence="5 6" key="1">
    <citation type="submission" date="2016-10" db="EMBL/GenBank/DDBJ databases">
        <authorList>
            <person name="de Groot N.N."/>
        </authorList>
    </citation>
    <scope>NUCLEOTIDE SEQUENCE [LARGE SCALE GENOMIC DNA]</scope>
    <source>
        <strain evidence="5 6">CGMCC 1.8891</strain>
    </source>
</reference>
<dbReference type="GO" id="GO:0016791">
    <property type="term" value="F:phosphatase activity"/>
    <property type="evidence" value="ECO:0007669"/>
    <property type="project" value="TreeGrafter"/>
</dbReference>
<dbReference type="CDD" id="cd17546">
    <property type="entry name" value="REC_hyHK_CKI1_RcsC-like"/>
    <property type="match status" value="1"/>
</dbReference>
<dbReference type="InterPro" id="IPR052016">
    <property type="entry name" value="Bact_Sigma-Reg"/>
</dbReference>